<reference evidence="1" key="4">
    <citation type="submission" date="2000-07" db="EMBL/GenBank/DDBJ databases">
        <authorList>
            <person name="Adachi J."/>
            <person name="Aizawa K."/>
            <person name="Akahira S."/>
            <person name="Akimura T."/>
            <person name="Arai A."/>
            <person name="Aono H."/>
            <person name="Arakawa T."/>
            <person name="Bono H."/>
            <person name="Carninci P."/>
            <person name="Fukuda S."/>
            <person name="Fukunishi Y."/>
            <person name="Furuno M."/>
            <person name="Hanagaki T."/>
            <person name="Hara A."/>
            <person name="Hayatsu N."/>
            <person name="Hiramoto K."/>
            <person name="Hiraoka T."/>
            <person name="Hori F."/>
            <person name="Imotani K."/>
            <person name="Ishii Y."/>
            <person name="Itoh M."/>
            <person name="Izawa M."/>
            <person name="Kasukawa T."/>
            <person name="Kato H."/>
            <person name="Kawai J."/>
            <person name="Kojima Y."/>
            <person name="Konno H."/>
            <person name="Kouda M."/>
            <person name="Koya S."/>
            <person name="Kurihara C."/>
            <person name="Matsuyama T."/>
            <person name="Miyazaki A."/>
            <person name="Nishi K."/>
            <person name="Nomura K."/>
            <person name="Numazaki R."/>
            <person name="Ohno M."/>
            <person name="Okazaki Y."/>
            <person name="Okido T."/>
            <person name="Owa C."/>
            <person name="Saito H."/>
            <person name="Saito R."/>
            <person name="Sakai C."/>
            <person name="Sakai K."/>
            <person name="Sano H."/>
            <person name="Sasaki D."/>
            <person name="Shibata K."/>
            <person name="Shibata Y."/>
            <person name="Shinagawa A."/>
            <person name="Shiraki T."/>
            <person name="Sogabe Y."/>
            <person name="Suzuki H."/>
            <person name="Tagami M."/>
            <person name="Tagawa A."/>
            <person name="Takahashi F."/>
            <person name="Tanaka T."/>
            <person name="Tejima Y."/>
            <person name="Toya T."/>
            <person name="Yamamura T."/>
            <person name="Yasunishi A."/>
            <person name="Yoshida K."/>
            <person name="Yoshino M."/>
            <person name="Muramatsu M."/>
            <person name="Hayashizaki Y."/>
        </authorList>
    </citation>
    <scope>NUCLEOTIDE SEQUENCE</scope>
    <source>
        <strain evidence="1">C57BL/6J</strain>
        <tissue evidence="1">Pancreas</tissue>
    </source>
</reference>
<organism evidence="1">
    <name type="scientific">Mus musculus</name>
    <name type="common">Mouse</name>
    <dbReference type="NCBI Taxonomy" id="10090"/>
    <lineage>
        <taxon>Eukaryota</taxon>
        <taxon>Metazoa</taxon>
        <taxon>Chordata</taxon>
        <taxon>Craniata</taxon>
        <taxon>Vertebrata</taxon>
        <taxon>Euteleostomi</taxon>
        <taxon>Mammalia</taxon>
        <taxon>Eutheria</taxon>
        <taxon>Euarchontoglires</taxon>
        <taxon>Glires</taxon>
        <taxon>Rodentia</taxon>
        <taxon>Myomorpha</taxon>
        <taxon>Muroidea</taxon>
        <taxon>Muridae</taxon>
        <taxon>Murinae</taxon>
        <taxon>Mus</taxon>
        <taxon>Mus</taxon>
    </lineage>
</organism>
<gene>
    <name evidence="2" type="primary">Tox4</name>
</gene>
<dbReference type="AlphaFoldDB" id="Q9D8K4"/>
<reference evidence="1" key="6">
    <citation type="journal article" date="2002" name="Nature">
        <title>Analysis of the mouse transcriptome based on functional annotation of 60,770 full-length cDNAs.</title>
        <authorList>
            <consortium name="The FANTOM Consortium and the RIKEN Genome Exploration Research Group Phase I and II Team"/>
        </authorList>
    </citation>
    <scope>NUCLEOTIDE SEQUENCE</scope>
    <source>
        <strain evidence="1">C57BL/6J</strain>
        <tissue evidence="1">Pancreas</tissue>
    </source>
</reference>
<evidence type="ECO:0000313" key="1">
    <source>
        <dbReference type="EMBL" id="BAB25366.1"/>
    </source>
</evidence>
<reference evidence="1" key="8">
    <citation type="journal article" date="2005" name="Science">
        <title>Antisense Transcription in the Mammalian Transcriptome.</title>
        <authorList>
            <consortium name="RIKEN Genome Exploration Research Group and Genome Science Group (Genome Network Project Core Group) and the FANTOM Consortium"/>
        </authorList>
    </citation>
    <scope>NUCLEOTIDE SEQUENCE</scope>
    <source>
        <strain evidence="1">C57BL/6J</strain>
        <tissue evidence="1">Pancreas</tissue>
    </source>
</reference>
<reference evidence="1" key="1">
    <citation type="journal article" date="1999" name="Methods Enzymol.">
        <title>High-efficiency full-length cDNA cloning.</title>
        <authorList>
            <person name="Carninci P."/>
            <person name="Hayashizaki Y."/>
        </authorList>
    </citation>
    <scope>NUCLEOTIDE SEQUENCE</scope>
    <source>
        <strain evidence="1">C57BL/6J</strain>
        <tissue evidence="1">Pancreas</tissue>
    </source>
</reference>
<dbReference type="AGR" id="MGI:1915389"/>
<accession>Q9D8K4</accession>
<reference evidence="1" key="2">
    <citation type="journal article" date="2000" name="Genome Res.">
        <title>Normalization and subtraction of cap-trapper-selected cDNAs to prepare full-length cDNA libraries for rapid discovery of new genes.</title>
        <authorList>
            <person name="Carninci P."/>
            <person name="Shibata Y."/>
            <person name="Hayatsu N."/>
            <person name="Sugahara Y."/>
            <person name="Shibata K."/>
            <person name="Itoh M."/>
            <person name="Konno H."/>
            <person name="Okazaki Y."/>
            <person name="Muramatsu M."/>
            <person name="Hayashizaki Y."/>
        </authorList>
    </citation>
    <scope>NUCLEOTIDE SEQUENCE</scope>
    <source>
        <strain evidence="1">C57BL/6J</strain>
        <tissue evidence="1">Pancreas</tissue>
    </source>
</reference>
<proteinExistence type="evidence at transcript level"/>
<sequence>MHEVKVLQNMVARAFNPNTLEVDRKIFDLNLNQTLSQKIDRVWWHSPLILQLRRQEAGWIFELEVSQDYLVRSYFKVPLPAPDKNTQILFVSVLAHWARGETTSSKTIFFCTSISLPDLVTSFACKKQNSIPLIRGFTK</sequence>
<protein>
    <submittedName>
        <fullName evidence="1">Uncharacterized protein</fullName>
    </submittedName>
</protein>
<dbReference type="MGI" id="MGI:1915389">
    <property type="gene designation" value="Tox4"/>
</dbReference>
<evidence type="ECO:0000313" key="2">
    <source>
        <dbReference type="MGI" id="MGI:1915389"/>
    </source>
</evidence>
<reference evidence="1" key="3">
    <citation type="journal article" date="2000" name="Genome Res.">
        <title>RIKEN integrated sequence analysis (RISA) system--384-format sequencing pipeline with 384 multicapillary sequencer.</title>
        <authorList>
            <person name="Shibata K."/>
            <person name="Itoh M."/>
            <person name="Aizawa K."/>
            <person name="Nagaoka S."/>
            <person name="Sasaki N."/>
            <person name="Carninci P."/>
            <person name="Konno H."/>
            <person name="Akiyama J."/>
            <person name="Nishi K."/>
            <person name="Kitsunai T."/>
            <person name="Tashiro H."/>
            <person name="Itoh M."/>
            <person name="Sumi N."/>
            <person name="Ishii Y."/>
            <person name="Nakamura S."/>
            <person name="Hazama M."/>
            <person name="Nishine T."/>
            <person name="Harada A."/>
            <person name="Yamamoto R."/>
            <person name="Matsumoto H."/>
            <person name="Sakaguchi S."/>
            <person name="Ikegami T."/>
            <person name="Kashiwagi K."/>
            <person name="Fujiwake S."/>
            <person name="Inoue K."/>
            <person name="Togawa Y."/>
            <person name="Izawa M."/>
            <person name="Ohara E."/>
            <person name="Watahiki M."/>
            <person name="Yoneda Y."/>
            <person name="Ishikawa T."/>
            <person name="Ozawa K."/>
            <person name="Tanaka T."/>
            <person name="Matsuura S."/>
            <person name="Kawai J."/>
            <person name="Okazaki Y."/>
            <person name="Muramatsu M."/>
            <person name="Inoue Y."/>
            <person name="Kira A."/>
            <person name="Hayashizaki Y."/>
        </authorList>
    </citation>
    <scope>NUCLEOTIDE SEQUENCE</scope>
    <source>
        <strain evidence="1">C57BL/6J</strain>
        <tissue evidence="1">Pancreas</tissue>
    </source>
</reference>
<name>Q9D8K4_MOUSE</name>
<reference evidence="1" key="7">
    <citation type="journal article" date="2005" name="Science">
        <title>The Transcriptional Landscape of the Mammalian Genome.</title>
        <authorList>
            <consortium name="The FANTOM Consortium"/>
            <consortium name="Riken Genome Exploration Research Group and Genome Science Group (Genome Network Project Core Group)"/>
        </authorList>
    </citation>
    <scope>NUCLEOTIDE SEQUENCE</scope>
    <source>
        <strain evidence="1">C57BL/6J</strain>
        <tissue evidence="1">Pancreas</tissue>
    </source>
</reference>
<reference evidence="1" key="5">
    <citation type="journal article" date="2001" name="Nature">
        <title>Functional annotation of a full-length mouse cDNA collection.</title>
        <authorList>
            <consortium name="The RIKEN Genome Exploration Research Group Phase II Team and the FANTOM Consortium"/>
        </authorList>
    </citation>
    <scope>NUCLEOTIDE SEQUENCE</scope>
    <source>
        <strain evidence="1">C57BL/6J</strain>
        <tissue evidence="1">Pancreas</tissue>
    </source>
</reference>
<dbReference type="EMBL" id="AK007946">
    <property type="protein sequence ID" value="BAB25366.1"/>
    <property type="molecule type" value="mRNA"/>
</dbReference>